<proteinExistence type="predicted"/>
<keyword evidence="2" id="KW-1185">Reference proteome</keyword>
<organism evidence="1 2">
    <name type="scientific">Phyllobacterium bourgognense</name>
    <dbReference type="NCBI Taxonomy" id="314236"/>
    <lineage>
        <taxon>Bacteria</taxon>
        <taxon>Pseudomonadati</taxon>
        <taxon>Pseudomonadota</taxon>
        <taxon>Alphaproteobacteria</taxon>
        <taxon>Hyphomicrobiales</taxon>
        <taxon>Phyllobacteriaceae</taxon>
        <taxon>Phyllobacterium</taxon>
    </lineage>
</organism>
<dbReference type="EMBL" id="QPJM01000010">
    <property type="protein sequence ID" value="RCW81531.1"/>
    <property type="molecule type" value="Genomic_DNA"/>
</dbReference>
<accession>A0A368YMS5</accession>
<protein>
    <submittedName>
        <fullName evidence="1">Uncharacterized protein</fullName>
    </submittedName>
</protein>
<name>A0A368YMS5_9HYPH</name>
<dbReference type="Proteomes" id="UP000253324">
    <property type="component" value="Unassembled WGS sequence"/>
</dbReference>
<dbReference type="AlphaFoldDB" id="A0A368YMS5"/>
<evidence type="ECO:0000313" key="2">
    <source>
        <dbReference type="Proteomes" id="UP000253324"/>
    </source>
</evidence>
<reference evidence="1 2" key="1">
    <citation type="submission" date="2018-07" db="EMBL/GenBank/DDBJ databases">
        <title>Genomic Encyclopedia of Type Strains, Phase III (KMG-III): the genomes of soil and plant-associated and newly described type strains.</title>
        <authorList>
            <person name="Whitman W."/>
        </authorList>
    </citation>
    <scope>NUCLEOTIDE SEQUENCE [LARGE SCALE GENOMIC DNA]</scope>
    <source>
        <strain evidence="1 2">31-25a</strain>
    </source>
</reference>
<comment type="caution">
    <text evidence="1">The sequence shown here is derived from an EMBL/GenBank/DDBJ whole genome shotgun (WGS) entry which is preliminary data.</text>
</comment>
<evidence type="ECO:0000313" key="1">
    <source>
        <dbReference type="EMBL" id="RCW81531.1"/>
    </source>
</evidence>
<sequence>MSWPKAWRREPLRRRERRPVMHHLVRILMLQATLLVGSTLSAYADWLDLCKGSSDPVLLRNELNPGICERQDSVMKRADVTWEGLIAKSPTEPSSLVIEGSTKDGHFVPERARGDNADALPRLALLPFGVNVLSLLDPTVFGREKRVFIKKDGYGLRLICKPGKAPAGSILKPRAHRFPQGLDQTIAIEGVARGEFRFAATVAGADAPTTALIFPRNEMSKMELSLGLNSSGLNTPRHDADQIVVLCPESAGKIEIKSIILQPDAKPAKPAILASWVWKPEEWQRKPGEVLAWAKSMQLDRLYLQLDIVSGQVAQPEVLGAFLVEAADLGIAVFAVEGDPGMIRGDGRNNALARTGAISRFQEAATPSGRLAGIQYDIEPYILPAYAFDRRTMWNDWSDTLKQLHALWRGKVEVVVPFWLTDDLYGQEAIERIRPFISSLAVMSYRTEDQAIVNVSEPWLTWGVLHGVDIVIALENGPIPDEVHRSYVRSETGTAELVRFSAADAVVLSDVPVSSKEKMIYRFNHEITVSGSRISFQGKLPTLLATIDRLRSTFPAWRSFSGFALHGLKQ</sequence>
<gene>
    <name evidence="1" type="ORF">C7476_11085</name>
</gene>